<sequence length="390" mass="42987">MRTGVHIYPPVLGILGSILLLSLSQITLGIAISALLLVGLGLLSGHWVEQSFSSINAQLIVQQSHTTTEINSKKIMSNIDKLCVEVFPIWSRQIETTRAHTEIATTDLANNFSCLVDRLSHVFPIHDDLSNDKHEKNSIESTFTAAEQSLHSVIASLQATQHDRAAILNEVRMLTTYTDQLKNMASEVDAIAGQTNLLALNAAIEAARAGETGRGFAVVADEVRKLSSLSSETGKNMTKKVNVINAAVNSAFSLAEKASEDDDGIMARAEHTIKEVLSSFSATVDDLAKSKQAMQQEGQHIQQEIAEMLVSLQFQDRTSQILTQVNKSIEELSLTINQAHNNLQIGQEFTDKDLNHWLTKMEKGYAMLEQRKNHGSDKKQLHVTENITFF</sequence>
<dbReference type="Proteomes" id="UP000278855">
    <property type="component" value="Unassembled WGS sequence"/>
</dbReference>
<dbReference type="InterPro" id="IPR004089">
    <property type="entry name" value="MCPsignal_dom"/>
</dbReference>
<dbReference type="SMART" id="SM00283">
    <property type="entry name" value="MA"/>
    <property type="match status" value="1"/>
</dbReference>
<evidence type="ECO:0000313" key="8">
    <source>
        <dbReference type="Proteomes" id="UP000273778"/>
    </source>
</evidence>
<dbReference type="Gene3D" id="1.10.287.950">
    <property type="entry name" value="Methyl-accepting chemotaxis protein"/>
    <property type="match status" value="1"/>
</dbReference>
<accession>A0A3N4E1L6</accession>
<feature type="domain" description="Methyl-accepting transducer" evidence="5">
    <location>
        <begin position="145"/>
        <end position="330"/>
    </location>
</feature>
<keyword evidence="4" id="KW-1133">Transmembrane helix</keyword>
<dbReference type="PANTHER" id="PTHR32089">
    <property type="entry name" value="METHYL-ACCEPTING CHEMOTAXIS PROTEIN MCPB"/>
    <property type="match status" value="1"/>
</dbReference>
<dbReference type="Pfam" id="PF00015">
    <property type="entry name" value="MCPsignal"/>
    <property type="match status" value="1"/>
</dbReference>
<evidence type="ECO:0000256" key="1">
    <source>
        <dbReference type="ARBA" id="ARBA00004370"/>
    </source>
</evidence>
<dbReference type="RefSeq" id="WP_124013281.1">
    <property type="nucleotide sequence ID" value="NZ_CP034073.1"/>
</dbReference>
<reference evidence="9" key="2">
    <citation type="submission" date="2018-11" db="EMBL/GenBank/DDBJ databases">
        <title>Shewanella sp. R106.</title>
        <authorList>
            <person name="Hwang Y.J."/>
            <person name="Hwang C.Y."/>
        </authorList>
    </citation>
    <scope>NUCLEOTIDE SEQUENCE [LARGE SCALE GENOMIC DNA]</scope>
    <source>
        <strain evidence="9">R106</strain>
    </source>
</reference>
<dbReference type="GO" id="GO:0016020">
    <property type="term" value="C:membrane"/>
    <property type="evidence" value="ECO:0007669"/>
    <property type="project" value="UniProtKB-SubCell"/>
</dbReference>
<name>A0A3N4E1L6_9GAMM</name>
<reference evidence="6 8" key="1">
    <citation type="submission" date="2018-11" db="EMBL/GenBank/DDBJ databases">
        <title>Shewanella sp. M2.</title>
        <authorList>
            <person name="Hwang Y.J."/>
            <person name="Hwang C.Y."/>
        </authorList>
    </citation>
    <scope>NUCLEOTIDE SEQUENCE [LARGE SCALE GENOMIC DNA]</scope>
    <source>
        <strain evidence="6 8">M2</strain>
    </source>
</reference>
<dbReference type="GO" id="GO:0006935">
    <property type="term" value="P:chemotaxis"/>
    <property type="evidence" value="ECO:0007669"/>
    <property type="project" value="UniProtKB-ARBA"/>
</dbReference>
<keyword evidence="4" id="KW-0812">Transmembrane</keyword>
<dbReference type="Proteomes" id="UP000273778">
    <property type="component" value="Chromosome"/>
</dbReference>
<evidence type="ECO:0000313" key="6">
    <source>
        <dbReference type="EMBL" id="AZG35411.1"/>
    </source>
</evidence>
<dbReference type="PANTHER" id="PTHR32089:SF112">
    <property type="entry name" value="LYSOZYME-LIKE PROTEIN-RELATED"/>
    <property type="match status" value="1"/>
</dbReference>
<dbReference type="EMBL" id="RKKB01000006">
    <property type="protein sequence ID" value="RPA31146.1"/>
    <property type="molecule type" value="Genomic_DNA"/>
</dbReference>
<dbReference type="KEGG" id="spsr:EGC80_11135"/>
<feature type="transmembrane region" description="Helical" evidence="4">
    <location>
        <begin position="6"/>
        <end position="23"/>
    </location>
</feature>
<dbReference type="OrthoDB" id="3288815at2"/>
<evidence type="ECO:0000313" key="9">
    <source>
        <dbReference type="Proteomes" id="UP000278855"/>
    </source>
</evidence>
<keyword evidence="8" id="KW-1185">Reference proteome</keyword>
<reference evidence="7" key="3">
    <citation type="submission" date="2018-11" db="EMBL/GenBank/DDBJ databases">
        <authorList>
            <person name="Hwang Y.J."/>
            <person name="Hwang C.Y."/>
        </authorList>
    </citation>
    <scope>NUCLEOTIDE SEQUENCE</scope>
    <source>
        <strain evidence="7">R106</strain>
    </source>
</reference>
<proteinExistence type="predicted"/>
<dbReference type="PROSITE" id="PS50111">
    <property type="entry name" value="CHEMOTAXIS_TRANSDUC_2"/>
    <property type="match status" value="1"/>
</dbReference>
<dbReference type="SUPFAM" id="SSF58104">
    <property type="entry name" value="Methyl-accepting chemotaxis protein (MCP) signaling domain"/>
    <property type="match status" value="1"/>
</dbReference>
<evidence type="ECO:0000313" key="7">
    <source>
        <dbReference type="EMBL" id="RPA31146.1"/>
    </source>
</evidence>
<evidence type="ECO:0000259" key="5">
    <source>
        <dbReference type="PROSITE" id="PS50111"/>
    </source>
</evidence>
<comment type="subcellular location">
    <subcellularLocation>
        <location evidence="1">Membrane</location>
    </subcellularLocation>
</comment>
<organism evidence="7 9">
    <name type="scientific">Shewanella psychromarinicola</name>
    <dbReference type="NCBI Taxonomy" id="2487742"/>
    <lineage>
        <taxon>Bacteria</taxon>
        <taxon>Pseudomonadati</taxon>
        <taxon>Pseudomonadota</taxon>
        <taxon>Gammaproteobacteria</taxon>
        <taxon>Alteromonadales</taxon>
        <taxon>Shewanellaceae</taxon>
        <taxon>Shewanella</taxon>
    </lineage>
</organism>
<evidence type="ECO:0000256" key="4">
    <source>
        <dbReference type="SAM" id="Phobius"/>
    </source>
</evidence>
<keyword evidence="4" id="KW-0472">Membrane</keyword>
<protein>
    <submittedName>
        <fullName evidence="7">Chemotaxis protein</fullName>
    </submittedName>
</protein>
<evidence type="ECO:0000256" key="2">
    <source>
        <dbReference type="ARBA" id="ARBA00023224"/>
    </source>
</evidence>
<dbReference type="AlphaFoldDB" id="A0A3N4E1L6"/>
<gene>
    <name evidence="7" type="ORF">EGC77_14385</name>
    <name evidence="6" type="ORF">EGC80_11135</name>
</gene>
<evidence type="ECO:0000256" key="3">
    <source>
        <dbReference type="PROSITE-ProRule" id="PRU00284"/>
    </source>
</evidence>
<dbReference type="EMBL" id="CP034073">
    <property type="protein sequence ID" value="AZG35411.1"/>
    <property type="molecule type" value="Genomic_DNA"/>
</dbReference>
<keyword evidence="2 3" id="KW-0807">Transducer</keyword>
<dbReference type="GO" id="GO:0007165">
    <property type="term" value="P:signal transduction"/>
    <property type="evidence" value="ECO:0007669"/>
    <property type="project" value="UniProtKB-KW"/>
</dbReference>